<keyword evidence="2" id="KW-1185">Reference proteome</keyword>
<gene>
    <name evidence="1" type="ORF">Scep_016858</name>
</gene>
<comment type="caution">
    <text evidence="1">The sequence shown here is derived from an EMBL/GenBank/DDBJ whole genome shotgun (WGS) entry which is preliminary data.</text>
</comment>
<evidence type="ECO:0000313" key="1">
    <source>
        <dbReference type="EMBL" id="KAK9118765.1"/>
    </source>
</evidence>
<name>A0AAP0NV40_9MAGN</name>
<accession>A0AAP0NV40</accession>
<dbReference type="EMBL" id="JBBNAG010000007">
    <property type="protein sequence ID" value="KAK9118765.1"/>
    <property type="molecule type" value="Genomic_DNA"/>
</dbReference>
<dbReference type="AlphaFoldDB" id="A0AAP0NV40"/>
<evidence type="ECO:0000313" key="2">
    <source>
        <dbReference type="Proteomes" id="UP001419268"/>
    </source>
</evidence>
<dbReference type="Proteomes" id="UP001419268">
    <property type="component" value="Unassembled WGS sequence"/>
</dbReference>
<sequence>MWGDRDFFTITWVTSRGTRPGVVGKYNFGDITGYGTCCWQVYIAGYRHQRKVIKVRALLRPSH</sequence>
<organism evidence="1 2">
    <name type="scientific">Stephania cephalantha</name>
    <dbReference type="NCBI Taxonomy" id="152367"/>
    <lineage>
        <taxon>Eukaryota</taxon>
        <taxon>Viridiplantae</taxon>
        <taxon>Streptophyta</taxon>
        <taxon>Embryophyta</taxon>
        <taxon>Tracheophyta</taxon>
        <taxon>Spermatophyta</taxon>
        <taxon>Magnoliopsida</taxon>
        <taxon>Ranunculales</taxon>
        <taxon>Menispermaceae</taxon>
        <taxon>Menispermoideae</taxon>
        <taxon>Cissampelideae</taxon>
        <taxon>Stephania</taxon>
    </lineage>
</organism>
<proteinExistence type="predicted"/>
<reference evidence="1 2" key="1">
    <citation type="submission" date="2024-01" db="EMBL/GenBank/DDBJ databases">
        <title>Genome assemblies of Stephania.</title>
        <authorList>
            <person name="Yang L."/>
        </authorList>
    </citation>
    <scope>NUCLEOTIDE SEQUENCE [LARGE SCALE GENOMIC DNA]</scope>
    <source>
        <strain evidence="1">JXDWG</strain>
        <tissue evidence="1">Leaf</tissue>
    </source>
</reference>
<protein>
    <submittedName>
        <fullName evidence="1">Uncharacterized protein</fullName>
    </submittedName>
</protein>